<accession>A0AAV2LJQ5</accession>
<gene>
    <name evidence="1" type="ORF">KC01_LOCUS30337</name>
</gene>
<name>A0AAV2LJQ5_KNICA</name>
<dbReference type="Proteomes" id="UP001497482">
    <property type="component" value="Chromosome 3"/>
</dbReference>
<evidence type="ECO:0000313" key="1">
    <source>
        <dbReference type="EMBL" id="CAL1602582.1"/>
    </source>
</evidence>
<keyword evidence="2" id="KW-1185">Reference proteome</keyword>
<organism evidence="1 2">
    <name type="scientific">Knipowitschia caucasica</name>
    <name type="common">Caucasian dwarf goby</name>
    <name type="synonym">Pomatoschistus caucasicus</name>
    <dbReference type="NCBI Taxonomy" id="637954"/>
    <lineage>
        <taxon>Eukaryota</taxon>
        <taxon>Metazoa</taxon>
        <taxon>Chordata</taxon>
        <taxon>Craniata</taxon>
        <taxon>Vertebrata</taxon>
        <taxon>Euteleostomi</taxon>
        <taxon>Actinopterygii</taxon>
        <taxon>Neopterygii</taxon>
        <taxon>Teleostei</taxon>
        <taxon>Neoteleostei</taxon>
        <taxon>Acanthomorphata</taxon>
        <taxon>Gobiaria</taxon>
        <taxon>Gobiiformes</taxon>
        <taxon>Gobioidei</taxon>
        <taxon>Gobiidae</taxon>
        <taxon>Gobiinae</taxon>
        <taxon>Knipowitschia</taxon>
    </lineage>
</organism>
<dbReference type="AlphaFoldDB" id="A0AAV2LJQ5"/>
<evidence type="ECO:0000313" key="2">
    <source>
        <dbReference type="Proteomes" id="UP001497482"/>
    </source>
</evidence>
<protein>
    <submittedName>
        <fullName evidence="1">Uncharacterized protein</fullName>
    </submittedName>
</protein>
<sequence>MSGSTVCYGNGCHGNAASTLDQSPVRSSSVSRLKPLGCEALGLPGSIGFHDNQRSDFWTKSCASLDGLSRSFSQRGRASVFRASNLSGRNGRRCGRQGALVFHG</sequence>
<proteinExistence type="predicted"/>
<dbReference type="EMBL" id="OZ035825">
    <property type="protein sequence ID" value="CAL1602582.1"/>
    <property type="molecule type" value="Genomic_DNA"/>
</dbReference>
<reference evidence="1 2" key="1">
    <citation type="submission" date="2024-04" db="EMBL/GenBank/DDBJ databases">
        <authorList>
            <person name="Waldvogel A.-M."/>
            <person name="Schoenle A."/>
        </authorList>
    </citation>
    <scope>NUCLEOTIDE SEQUENCE [LARGE SCALE GENOMIC DNA]</scope>
</reference>